<sequence length="542" mass="59652">MADNAHLNPAAGAFAPANGTQVSSISFLDLQLKMEDLEREQACARTEASDLKTLCLTLRTEIKTLKKGSWNITVSPFRDQSDSRFAKALDAVKERTNGGAVLIQDALSGCCTNANVSKKKSNGVTVPPHKRSQNGSSTTSVPPHLCMKTSSGLVAKALHQRQGDANGSVCPRRVYWSGIHRYSVSGKSPQISVSPASDPLVTDGNIDTPETDLIRQKVAAAYHLTPPPSPKSTDAQVSSAVQQLSITDGPWKPHPIAELPDLPPSITSKIPSPKTTTSFSGDFLRNHLGGNLWGPGLVFVPPPQTSILPDRVYYTVDPTYDPHLPSAPGQHGAKLVPFFNINPEDSPVFDLPETFDSASNVPMFVLRSVPGPDGKLRKRYVYHGHYTQSRWSDKLDHDRMAQCAPASVREYWAEWLASPGRPGWVTKALQNHFFPAPPYRGALPAVAEDEGGSVADEEMAAREAKVVRDVKRYVEALRAWKKDADMKTNLIKKDFLLEAFDQADADEPKALRLWWEYLECVDWRADFYDTLVTLQSRNPNYT</sequence>
<dbReference type="AlphaFoldDB" id="A0A177CAK0"/>
<evidence type="ECO:0000256" key="2">
    <source>
        <dbReference type="SAM" id="MobiDB-lite"/>
    </source>
</evidence>
<name>A0A177CAK0_9PLEO</name>
<accession>A0A177CAK0</accession>
<feature type="region of interest" description="Disordered" evidence="2">
    <location>
        <begin position="185"/>
        <end position="205"/>
    </location>
</feature>
<reference evidence="4 5" key="1">
    <citation type="submission" date="2016-05" db="EMBL/GenBank/DDBJ databases">
        <title>Comparative analysis of secretome profiles of manganese(II)-oxidizing ascomycete fungi.</title>
        <authorList>
            <consortium name="DOE Joint Genome Institute"/>
            <person name="Zeiner C.A."/>
            <person name="Purvine S.O."/>
            <person name="Zink E.M."/>
            <person name="Wu S."/>
            <person name="Pasa-Tolic L."/>
            <person name="Chaput D.L."/>
            <person name="Haridas S."/>
            <person name="Grigoriev I.V."/>
            <person name="Santelli C.M."/>
            <person name="Hansel C.M."/>
        </authorList>
    </citation>
    <scope>NUCLEOTIDE SEQUENCE [LARGE SCALE GENOMIC DNA]</scope>
    <source>
        <strain evidence="4 5">AP3s5-JAC2a</strain>
    </source>
</reference>
<feature type="compositionally biased region" description="Polar residues" evidence="2">
    <location>
        <begin position="231"/>
        <end position="246"/>
    </location>
</feature>
<dbReference type="OrthoDB" id="5427977at2759"/>
<feature type="compositionally biased region" description="Low complexity" evidence="2">
    <location>
        <begin position="264"/>
        <end position="278"/>
    </location>
</feature>
<evidence type="ECO:0000259" key="3">
    <source>
        <dbReference type="Pfam" id="PF20411"/>
    </source>
</evidence>
<dbReference type="InParanoid" id="A0A177CAK0"/>
<gene>
    <name evidence="4" type="ORF">CC84DRAFT_871451</name>
</gene>
<feature type="region of interest" description="Disordered" evidence="2">
    <location>
        <begin position="118"/>
        <end position="145"/>
    </location>
</feature>
<feature type="domain" description="DUF6697" evidence="3">
    <location>
        <begin position="279"/>
        <end position="533"/>
    </location>
</feature>
<keyword evidence="1" id="KW-0175">Coiled coil</keyword>
<organism evidence="4 5">
    <name type="scientific">Paraphaeosphaeria sporulosa</name>
    <dbReference type="NCBI Taxonomy" id="1460663"/>
    <lineage>
        <taxon>Eukaryota</taxon>
        <taxon>Fungi</taxon>
        <taxon>Dikarya</taxon>
        <taxon>Ascomycota</taxon>
        <taxon>Pezizomycotina</taxon>
        <taxon>Dothideomycetes</taxon>
        <taxon>Pleosporomycetidae</taxon>
        <taxon>Pleosporales</taxon>
        <taxon>Massarineae</taxon>
        <taxon>Didymosphaeriaceae</taxon>
        <taxon>Paraphaeosphaeria</taxon>
    </lineage>
</organism>
<feature type="region of interest" description="Disordered" evidence="2">
    <location>
        <begin position="223"/>
        <end position="278"/>
    </location>
</feature>
<keyword evidence="5" id="KW-1185">Reference proteome</keyword>
<proteinExistence type="predicted"/>
<dbReference type="EMBL" id="KV441554">
    <property type="protein sequence ID" value="OAG03872.1"/>
    <property type="molecule type" value="Genomic_DNA"/>
</dbReference>
<evidence type="ECO:0000313" key="5">
    <source>
        <dbReference type="Proteomes" id="UP000077069"/>
    </source>
</evidence>
<dbReference type="GeneID" id="28771217"/>
<dbReference type="Proteomes" id="UP000077069">
    <property type="component" value="Unassembled WGS sequence"/>
</dbReference>
<dbReference type="InterPro" id="IPR046520">
    <property type="entry name" value="DUF6697"/>
</dbReference>
<feature type="coiled-coil region" evidence="1">
    <location>
        <begin position="27"/>
        <end position="54"/>
    </location>
</feature>
<evidence type="ECO:0000256" key="1">
    <source>
        <dbReference type="SAM" id="Coils"/>
    </source>
</evidence>
<feature type="compositionally biased region" description="Polar residues" evidence="2">
    <location>
        <begin position="185"/>
        <end position="195"/>
    </location>
</feature>
<dbReference type="Pfam" id="PF20411">
    <property type="entry name" value="DUF6697"/>
    <property type="match status" value="1"/>
</dbReference>
<dbReference type="RefSeq" id="XP_018034237.1">
    <property type="nucleotide sequence ID" value="XM_018187731.1"/>
</dbReference>
<evidence type="ECO:0000313" key="4">
    <source>
        <dbReference type="EMBL" id="OAG03872.1"/>
    </source>
</evidence>
<protein>
    <recommendedName>
        <fullName evidence="3">DUF6697 domain-containing protein</fullName>
    </recommendedName>
</protein>